<comment type="caution">
    <text evidence="2">The sequence shown here is derived from an EMBL/GenBank/DDBJ whole genome shotgun (WGS) entry which is preliminary data.</text>
</comment>
<dbReference type="Proteomes" id="UP001500218">
    <property type="component" value="Unassembled WGS sequence"/>
</dbReference>
<reference evidence="2 3" key="1">
    <citation type="journal article" date="2019" name="Int. J. Syst. Evol. Microbiol.">
        <title>The Global Catalogue of Microorganisms (GCM) 10K type strain sequencing project: providing services to taxonomists for standard genome sequencing and annotation.</title>
        <authorList>
            <consortium name="The Broad Institute Genomics Platform"/>
            <consortium name="The Broad Institute Genome Sequencing Center for Infectious Disease"/>
            <person name="Wu L."/>
            <person name="Ma J."/>
        </authorList>
    </citation>
    <scope>NUCLEOTIDE SEQUENCE [LARGE SCALE GENOMIC DNA]</scope>
    <source>
        <strain evidence="2 3">JCM 13250</strain>
    </source>
</reference>
<sequence>MKIIVTGNEGYIGSVLTDGLIKRGHTVAGFDNGWFSKCVAQIVRDPPMTIRKDLRDVVSKDLAGAQAVIHLAALSNEQFGCWNSHITNAINVAGTLRLSQAAADAGVEHLVFVSSTAVYGRRGAELVDETVSPQPATVYSRSKLDAERAILAASPRTMRTTILRPASVFGFSPRFRMDLAVNEFVTTAVTSGIVEMRSEGTAWRPFVHIDDLCLALIAVVEAPDARDRQRVFNVGLSQENYQIADVAVMVNSVLNVEVRKIPTRDQDVIGQRVSFDRFREQFPAWQPVWTLPEALSSVAYEVERAAIPLKRDPSMFRRLDSVKKLQNSGFLDADLKEIHRPSS</sequence>
<accession>A0ABN2LUG3</accession>
<dbReference type="EMBL" id="BAAALT010000053">
    <property type="protein sequence ID" value="GAA1799751.1"/>
    <property type="molecule type" value="Genomic_DNA"/>
</dbReference>
<dbReference type="RefSeq" id="WP_344129003.1">
    <property type="nucleotide sequence ID" value="NZ_BAAALT010000053.1"/>
</dbReference>
<name>A0ABN2LUG3_9ACTN</name>
<organism evidence="2 3">
    <name type="scientific">Luedemannella flava</name>
    <dbReference type="NCBI Taxonomy" id="349316"/>
    <lineage>
        <taxon>Bacteria</taxon>
        <taxon>Bacillati</taxon>
        <taxon>Actinomycetota</taxon>
        <taxon>Actinomycetes</taxon>
        <taxon>Micromonosporales</taxon>
        <taxon>Micromonosporaceae</taxon>
        <taxon>Luedemannella</taxon>
    </lineage>
</organism>
<dbReference type="SUPFAM" id="SSF51735">
    <property type="entry name" value="NAD(P)-binding Rossmann-fold domains"/>
    <property type="match status" value="1"/>
</dbReference>
<dbReference type="InterPro" id="IPR050177">
    <property type="entry name" value="Lipid_A_modif_metabolic_enz"/>
</dbReference>
<dbReference type="PANTHER" id="PTHR43245:SF23">
    <property type="entry name" value="NAD(P)-BINDING DOMAIN-CONTAINING PROTEIN"/>
    <property type="match status" value="1"/>
</dbReference>
<proteinExistence type="predicted"/>
<dbReference type="CDD" id="cd08946">
    <property type="entry name" value="SDR_e"/>
    <property type="match status" value="1"/>
</dbReference>
<dbReference type="Pfam" id="PF01370">
    <property type="entry name" value="Epimerase"/>
    <property type="match status" value="1"/>
</dbReference>
<dbReference type="PANTHER" id="PTHR43245">
    <property type="entry name" value="BIFUNCTIONAL POLYMYXIN RESISTANCE PROTEIN ARNA"/>
    <property type="match status" value="1"/>
</dbReference>
<gene>
    <name evidence="2" type="ORF">GCM10009682_21740</name>
</gene>
<protein>
    <submittedName>
        <fullName evidence="2">NAD(P)-dependent oxidoreductase</fullName>
    </submittedName>
</protein>
<evidence type="ECO:0000313" key="3">
    <source>
        <dbReference type="Proteomes" id="UP001500218"/>
    </source>
</evidence>
<keyword evidence="3" id="KW-1185">Reference proteome</keyword>
<dbReference type="Gene3D" id="3.40.50.720">
    <property type="entry name" value="NAD(P)-binding Rossmann-like Domain"/>
    <property type="match status" value="1"/>
</dbReference>
<evidence type="ECO:0000259" key="1">
    <source>
        <dbReference type="Pfam" id="PF01370"/>
    </source>
</evidence>
<feature type="domain" description="NAD-dependent epimerase/dehydratase" evidence="1">
    <location>
        <begin position="3"/>
        <end position="235"/>
    </location>
</feature>
<evidence type="ECO:0000313" key="2">
    <source>
        <dbReference type="EMBL" id="GAA1799751.1"/>
    </source>
</evidence>
<dbReference type="InterPro" id="IPR036291">
    <property type="entry name" value="NAD(P)-bd_dom_sf"/>
</dbReference>
<dbReference type="InterPro" id="IPR001509">
    <property type="entry name" value="Epimerase_deHydtase"/>
</dbReference>